<comment type="caution">
    <text evidence="7">The sequence shown here is derived from an EMBL/GenBank/DDBJ whole genome shotgun (WGS) entry which is preliminary data.</text>
</comment>
<evidence type="ECO:0008006" key="9">
    <source>
        <dbReference type="Google" id="ProtNLM"/>
    </source>
</evidence>
<protein>
    <recommendedName>
        <fullName evidence="9">Acetyl-CoA synthetase</fullName>
    </recommendedName>
</protein>
<dbReference type="Pfam" id="PF00378">
    <property type="entry name" value="ECH_1"/>
    <property type="match status" value="1"/>
</dbReference>
<sequence length="788" mass="83421">MAAADRMAEARIGRLVEVFSAPDAAPARLLCDRHPAQAVAFTLVEPDGSSTDLTFGELRERSQRFAGVLAGLGVRRGDRVATLMGKSADLVQVLLGIWRLGAVYVPLFTAFAEDAVRSRLTAAEAKVVVADAALRAKVPVGGWNVLLAGVDDLAGAEPVTETLAIGGDGALVHMFTSGTTGAPKGVVHRLSHLAGWQSYLEFGLGVREDSVYWCAADPGWAYGLYSAVVAPLAMGMRSVLQRSGFDAAATWSTIAALGVTDYAAAPTVFRALRTSDVPVPGGLRLRRLSSAGEPLTAEVNEWALPTLGLQVHDHYGQTELGMVVGFPHHPDLQVPVAPQTMGGALPGWSVTVLREGTSVPAEVGELGLLAVDVPRSPLMTFTGYSERAAEGRFTADGRCYLTGDLAARNTDGSLRFSSRDDDVIIMAGYRIGPFDVESVLVQHEAVAECAVIAAPDPIRGEVIEAFVVLRPGTSAADGLEEELQDHVRRRYAAHAYPRRVHVVASLPKTASGKIQRGELRRGRRGRPVKELSTGVLRVEQRGPVRRLVLDRPARRNALDAALVAALTAALGAAEQDSAVRAVLIHGCGPSFCAGADLQHLLDLHDAGHDPAPFLQTVSELTRRIELSPLPVVAALHGHAVAGGLEVALACDVVVAETGTLIGDGHIRNHLLPGAGSSVRMRRKLGDGLGRWLALSGDLLPAERFHAAGWLHTVTEPGGAVGEGQRLAEMLAAAANPAQSGFKRLFAELDDTASVEDGLRLELQTFARHWAAHDVPGELRGFFARRSAG</sequence>
<dbReference type="InterPro" id="IPR025110">
    <property type="entry name" value="AMP-bd_C"/>
</dbReference>
<dbReference type="Gene3D" id="3.30.300.30">
    <property type="match status" value="1"/>
</dbReference>
<evidence type="ECO:0000259" key="6">
    <source>
        <dbReference type="Pfam" id="PF13193"/>
    </source>
</evidence>
<dbReference type="InterPro" id="IPR051087">
    <property type="entry name" value="Mitochondrial_ACSM"/>
</dbReference>
<dbReference type="Pfam" id="PF13193">
    <property type="entry name" value="AMP-binding_C"/>
    <property type="match status" value="1"/>
</dbReference>
<evidence type="ECO:0000259" key="5">
    <source>
        <dbReference type="Pfam" id="PF00501"/>
    </source>
</evidence>
<feature type="domain" description="AMP-binding enzyme C-terminal" evidence="6">
    <location>
        <begin position="436"/>
        <end position="513"/>
    </location>
</feature>
<gene>
    <name evidence="7" type="ORF">GCM10023320_12550</name>
</gene>
<dbReference type="Pfam" id="PF00501">
    <property type="entry name" value="AMP-binding"/>
    <property type="match status" value="1"/>
</dbReference>
<evidence type="ECO:0000256" key="1">
    <source>
        <dbReference type="ARBA" id="ARBA00006432"/>
    </source>
</evidence>
<keyword evidence="2" id="KW-0436">Ligase</keyword>
<feature type="domain" description="AMP-dependent synthetase/ligase" evidence="5">
    <location>
        <begin position="32"/>
        <end position="372"/>
    </location>
</feature>
<dbReference type="EMBL" id="BAABJO010000004">
    <property type="protein sequence ID" value="GAA5114780.1"/>
    <property type="molecule type" value="Genomic_DNA"/>
</dbReference>
<evidence type="ECO:0000313" key="7">
    <source>
        <dbReference type="EMBL" id="GAA5114780.1"/>
    </source>
</evidence>
<dbReference type="InterPro" id="IPR029045">
    <property type="entry name" value="ClpP/crotonase-like_dom_sf"/>
</dbReference>
<evidence type="ECO:0000256" key="3">
    <source>
        <dbReference type="ARBA" id="ARBA00022741"/>
    </source>
</evidence>
<organism evidence="7 8">
    <name type="scientific">Pseudonocardia adelaidensis</name>
    <dbReference type="NCBI Taxonomy" id="648754"/>
    <lineage>
        <taxon>Bacteria</taxon>
        <taxon>Bacillati</taxon>
        <taxon>Actinomycetota</taxon>
        <taxon>Actinomycetes</taxon>
        <taxon>Pseudonocardiales</taxon>
        <taxon>Pseudonocardiaceae</taxon>
        <taxon>Pseudonocardia</taxon>
    </lineage>
</organism>
<keyword evidence="4" id="KW-0067">ATP-binding</keyword>
<dbReference type="InterPro" id="IPR018376">
    <property type="entry name" value="Enoyl-CoA_hyd/isom_CS"/>
</dbReference>
<evidence type="ECO:0000256" key="4">
    <source>
        <dbReference type="ARBA" id="ARBA00022840"/>
    </source>
</evidence>
<keyword evidence="3" id="KW-0547">Nucleotide-binding</keyword>
<dbReference type="InterPro" id="IPR000873">
    <property type="entry name" value="AMP-dep_synth/lig_dom"/>
</dbReference>
<dbReference type="InterPro" id="IPR042099">
    <property type="entry name" value="ANL_N_sf"/>
</dbReference>
<dbReference type="PROSITE" id="PS00166">
    <property type="entry name" value="ENOYL_COA_HYDRATASE"/>
    <property type="match status" value="1"/>
</dbReference>
<dbReference type="RefSeq" id="WP_345603832.1">
    <property type="nucleotide sequence ID" value="NZ_BAABJO010000004.1"/>
</dbReference>
<dbReference type="SUPFAM" id="SSF56801">
    <property type="entry name" value="Acetyl-CoA synthetase-like"/>
    <property type="match status" value="1"/>
</dbReference>
<dbReference type="PANTHER" id="PTHR43605">
    <property type="entry name" value="ACYL-COENZYME A SYNTHETASE"/>
    <property type="match status" value="1"/>
</dbReference>
<dbReference type="Proteomes" id="UP001500804">
    <property type="component" value="Unassembled WGS sequence"/>
</dbReference>
<dbReference type="SUPFAM" id="SSF52096">
    <property type="entry name" value="ClpP/crotonase"/>
    <property type="match status" value="1"/>
</dbReference>
<reference evidence="8" key="1">
    <citation type="journal article" date="2019" name="Int. J. Syst. Evol. Microbiol.">
        <title>The Global Catalogue of Microorganisms (GCM) 10K type strain sequencing project: providing services to taxonomists for standard genome sequencing and annotation.</title>
        <authorList>
            <consortium name="The Broad Institute Genomics Platform"/>
            <consortium name="The Broad Institute Genome Sequencing Center for Infectious Disease"/>
            <person name="Wu L."/>
            <person name="Ma J."/>
        </authorList>
    </citation>
    <scope>NUCLEOTIDE SEQUENCE [LARGE SCALE GENOMIC DNA]</scope>
    <source>
        <strain evidence="8">JCM 18302</strain>
    </source>
</reference>
<evidence type="ECO:0000256" key="2">
    <source>
        <dbReference type="ARBA" id="ARBA00022598"/>
    </source>
</evidence>
<accession>A0ABP9NCT2</accession>
<dbReference type="Gene3D" id="3.90.226.10">
    <property type="entry name" value="2-enoyl-CoA Hydratase, Chain A, domain 1"/>
    <property type="match status" value="1"/>
</dbReference>
<proteinExistence type="inferred from homology"/>
<dbReference type="InterPro" id="IPR001753">
    <property type="entry name" value="Enoyl-CoA_hydra/iso"/>
</dbReference>
<dbReference type="PANTHER" id="PTHR43605:SF10">
    <property type="entry name" value="ACYL-COA SYNTHETASE MEDIUM CHAIN FAMILY MEMBER 3"/>
    <property type="match status" value="1"/>
</dbReference>
<evidence type="ECO:0000313" key="8">
    <source>
        <dbReference type="Proteomes" id="UP001500804"/>
    </source>
</evidence>
<name>A0ABP9NCT2_9PSEU</name>
<dbReference type="InterPro" id="IPR045851">
    <property type="entry name" value="AMP-bd_C_sf"/>
</dbReference>
<dbReference type="Gene3D" id="3.40.50.12780">
    <property type="entry name" value="N-terminal domain of ligase-like"/>
    <property type="match status" value="1"/>
</dbReference>
<comment type="similarity">
    <text evidence="1">Belongs to the ATP-dependent AMP-binding enzyme family.</text>
</comment>
<keyword evidence="8" id="KW-1185">Reference proteome</keyword>
<dbReference type="CDD" id="cd06558">
    <property type="entry name" value="crotonase-like"/>
    <property type="match status" value="1"/>
</dbReference>